<comment type="pathway">
    <text evidence="6 16">Amino-acid biosynthesis; L-tryptophan biosynthesis; L-tryptophan from chorismate: step 1/5.</text>
</comment>
<comment type="pathway">
    <text evidence="5 16">Amino-acid biosynthesis; L-tryptophan biosynthesis; L-tryptophan from chorismate: step 4/5.</text>
</comment>
<dbReference type="GO" id="GO:0004640">
    <property type="term" value="F:phosphoribosylanthranilate isomerase activity"/>
    <property type="evidence" value="ECO:0007669"/>
    <property type="project" value="UniProtKB-UniRule"/>
</dbReference>
<dbReference type="GO" id="GO:0000162">
    <property type="term" value="P:L-tryptophan biosynthetic process"/>
    <property type="evidence" value="ECO:0007669"/>
    <property type="project" value="UniProtKB-UniRule"/>
</dbReference>
<dbReference type="NCBIfam" id="TIGR00566">
    <property type="entry name" value="trpG_papA"/>
    <property type="match status" value="1"/>
</dbReference>
<evidence type="ECO:0000256" key="11">
    <source>
        <dbReference type="ARBA" id="ARBA00023141"/>
    </source>
</evidence>
<protein>
    <recommendedName>
        <fullName evidence="16">Multifunctional tryptophan biosynthesis protein</fullName>
    </recommendedName>
    <domain>
        <recommendedName>
            <fullName evidence="16">Anthranilate synthase component 2</fullName>
            <shortName evidence="16">AS</shortName>
            <ecNumber evidence="16">4.1.3.27</ecNumber>
        </recommendedName>
        <alternativeName>
            <fullName evidence="16">Anthranilate synthase, glutamine amidotransferase component</fullName>
        </alternativeName>
    </domain>
    <domain>
        <recommendedName>
            <fullName evidence="16">Indole-3-glycerol phosphate synthase</fullName>
            <shortName evidence="16">IGPS</shortName>
            <ecNumber evidence="16">4.1.1.48</ecNumber>
        </recommendedName>
    </domain>
    <domain>
        <recommendedName>
            <fullName evidence="16">N-(5'-phosphoribosyl)anthranilate isomerase</fullName>
            <shortName evidence="16">PRAI</shortName>
            <ecNumber evidence="16">5.3.1.24</ecNumber>
        </recommendedName>
    </domain>
</protein>
<keyword evidence="7 16" id="KW-0028">Amino-acid biosynthesis</keyword>
<evidence type="ECO:0000256" key="13">
    <source>
        <dbReference type="ARBA" id="ARBA00023239"/>
    </source>
</evidence>
<dbReference type="PROSITE" id="PS00614">
    <property type="entry name" value="IGPS"/>
    <property type="match status" value="1"/>
</dbReference>
<dbReference type="GO" id="GO:0004425">
    <property type="term" value="F:indole-3-glycerol-phosphate synthase activity"/>
    <property type="evidence" value="ECO:0007669"/>
    <property type="project" value="UniProtKB-UniRule"/>
</dbReference>
<dbReference type="EC" id="5.3.1.24" evidence="16"/>
<comment type="function">
    <text evidence="3 16">Trifunctional enzyme bearing the Gln amidotransferase (GATase) domain of anthranilate synthase, indole-glycerolphosphate synthase, and phosphoribosylanthranilate isomerase activities.</text>
</comment>
<dbReference type="InterPro" id="IPR016302">
    <property type="entry name" value="Anthranilate_synth_II"/>
</dbReference>
<dbReference type="Pfam" id="PF00218">
    <property type="entry name" value="IGPS"/>
    <property type="match status" value="1"/>
</dbReference>
<dbReference type="EC" id="4.1.3.27" evidence="16"/>
<dbReference type="EC" id="4.1.1.48" evidence="16"/>
<name>A0A165F4W4_EXIGL</name>
<evidence type="ECO:0000256" key="4">
    <source>
        <dbReference type="ARBA" id="ARBA00004664"/>
    </source>
</evidence>
<feature type="domain" description="N-(5'phosphoribosyl) anthranilate isomerase (PRAI)" evidence="20">
    <location>
        <begin position="577"/>
        <end position="654"/>
    </location>
</feature>
<dbReference type="InterPro" id="IPR013798">
    <property type="entry name" value="Indole-3-glycerol_P_synth_dom"/>
</dbReference>
<dbReference type="HAMAP" id="MF_00135">
    <property type="entry name" value="PRAI"/>
    <property type="match status" value="1"/>
</dbReference>
<evidence type="ECO:0000256" key="9">
    <source>
        <dbReference type="ARBA" id="ARBA00022822"/>
    </source>
</evidence>
<dbReference type="Proteomes" id="UP000077266">
    <property type="component" value="Unassembled WGS sequence"/>
</dbReference>
<keyword evidence="22" id="KW-1185">Reference proteome</keyword>
<feature type="domain" description="N-(5'phosphoribosyl) anthranilate isomerase (PRAI)" evidence="20">
    <location>
        <begin position="729"/>
        <end position="810"/>
    </location>
</feature>
<dbReference type="PROSITE" id="PS51273">
    <property type="entry name" value="GATASE_TYPE_1"/>
    <property type="match status" value="1"/>
</dbReference>
<dbReference type="GO" id="GO:0004049">
    <property type="term" value="F:anthranilate synthase activity"/>
    <property type="evidence" value="ECO:0007669"/>
    <property type="project" value="UniProtKB-UniRule"/>
</dbReference>
<dbReference type="FunCoup" id="A0A165F4W4">
    <property type="interactions" value="107"/>
</dbReference>
<dbReference type="Gene3D" id="3.20.20.70">
    <property type="entry name" value="Aldolase class I"/>
    <property type="match status" value="2"/>
</dbReference>
<dbReference type="UniPathway" id="UPA00035">
    <property type="reaction ID" value="UER00040"/>
</dbReference>
<evidence type="ECO:0000313" key="21">
    <source>
        <dbReference type="EMBL" id="KZV88397.1"/>
    </source>
</evidence>
<dbReference type="InParanoid" id="A0A165F4W4"/>
<keyword evidence="14" id="KW-0511">Multifunctional enzyme</keyword>
<dbReference type="PANTHER" id="PTHR22854:SF2">
    <property type="entry name" value="INDOLE-3-GLYCEROL-PHOSPHATE SYNTHASE"/>
    <property type="match status" value="1"/>
</dbReference>
<evidence type="ECO:0000259" key="19">
    <source>
        <dbReference type="Pfam" id="PF00218"/>
    </source>
</evidence>
<dbReference type="Pfam" id="PF00117">
    <property type="entry name" value="GATase"/>
    <property type="match status" value="1"/>
</dbReference>
<evidence type="ECO:0000256" key="6">
    <source>
        <dbReference type="ARBA" id="ARBA00004873"/>
    </source>
</evidence>
<evidence type="ECO:0000256" key="2">
    <source>
        <dbReference type="ARBA" id="ARBA00001633"/>
    </source>
</evidence>
<feature type="domain" description="Glutamine amidotransferase" evidence="18">
    <location>
        <begin position="20"/>
        <end position="204"/>
    </location>
</feature>
<organism evidence="21 22">
    <name type="scientific">Exidia glandulosa HHB12029</name>
    <dbReference type="NCBI Taxonomy" id="1314781"/>
    <lineage>
        <taxon>Eukaryota</taxon>
        <taxon>Fungi</taxon>
        <taxon>Dikarya</taxon>
        <taxon>Basidiomycota</taxon>
        <taxon>Agaricomycotina</taxon>
        <taxon>Agaricomycetes</taxon>
        <taxon>Auriculariales</taxon>
        <taxon>Exidiaceae</taxon>
        <taxon>Exidia</taxon>
    </lineage>
</organism>
<keyword evidence="13 16" id="KW-0456">Lyase</keyword>
<dbReference type="SUPFAM" id="SSF52317">
    <property type="entry name" value="Class I glutamine amidotransferase-like"/>
    <property type="match status" value="1"/>
</dbReference>
<evidence type="ECO:0000259" key="20">
    <source>
        <dbReference type="Pfam" id="PF00697"/>
    </source>
</evidence>
<dbReference type="STRING" id="1314781.A0A165F4W4"/>
<keyword evidence="8 16" id="KW-0210">Decarboxylase</keyword>
<accession>A0A165F4W4</accession>
<comment type="catalytic activity">
    <reaction evidence="2 16">
        <text>1-(2-carboxyphenylamino)-1-deoxy-D-ribulose 5-phosphate + H(+) = (1S,2R)-1-C-(indol-3-yl)glycerol 3-phosphate + CO2 + H2O</text>
        <dbReference type="Rhea" id="RHEA:23476"/>
        <dbReference type="ChEBI" id="CHEBI:15377"/>
        <dbReference type="ChEBI" id="CHEBI:15378"/>
        <dbReference type="ChEBI" id="CHEBI:16526"/>
        <dbReference type="ChEBI" id="CHEBI:58613"/>
        <dbReference type="ChEBI" id="CHEBI:58866"/>
        <dbReference type="EC" id="4.1.1.48"/>
    </reaction>
</comment>
<proteinExistence type="inferred from homology"/>
<keyword evidence="10" id="KW-0315">Glutamine amidotransferase</keyword>
<keyword evidence="12 16" id="KW-0413">Isomerase</keyword>
<dbReference type="Pfam" id="PF00697">
    <property type="entry name" value="PRAI"/>
    <property type="match status" value="2"/>
</dbReference>
<dbReference type="PRINTS" id="PR00097">
    <property type="entry name" value="ANTSNTHASEII"/>
</dbReference>
<dbReference type="CDD" id="cd00405">
    <property type="entry name" value="PRAI"/>
    <property type="match status" value="1"/>
</dbReference>
<feature type="domain" description="Indole-3-glycerol phosphate synthase" evidence="19">
    <location>
        <begin position="238"/>
        <end position="499"/>
    </location>
</feature>
<dbReference type="CDD" id="cd01743">
    <property type="entry name" value="GATase1_Anthranilate_Synthase"/>
    <property type="match status" value="1"/>
</dbReference>
<evidence type="ECO:0000259" key="18">
    <source>
        <dbReference type="Pfam" id="PF00117"/>
    </source>
</evidence>
<evidence type="ECO:0000256" key="15">
    <source>
        <dbReference type="ARBA" id="ARBA00047683"/>
    </source>
</evidence>
<keyword evidence="9 16" id="KW-0822">Tryptophan biosynthesis</keyword>
<dbReference type="Gene3D" id="3.40.50.880">
    <property type="match status" value="1"/>
</dbReference>
<evidence type="ECO:0000256" key="7">
    <source>
        <dbReference type="ARBA" id="ARBA00022605"/>
    </source>
</evidence>
<dbReference type="PRINTS" id="PR00096">
    <property type="entry name" value="GATASE"/>
</dbReference>
<comment type="catalytic activity">
    <reaction evidence="15 16">
        <text>chorismate + L-glutamine = anthranilate + pyruvate + L-glutamate + H(+)</text>
        <dbReference type="Rhea" id="RHEA:21732"/>
        <dbReference type="ChEBI" id="CHEBI:15361"/>
        <dbReference type="ChEBI" id="CHEBI:15378"/>
        <dbReference type="ChEBI" id="CHEBI:16567"/>
        <dbReference type="ChEBI" id="CHEBI:29748"/>
        <dbReference type="ChEBI" id="CHEBI:29985"/>
        <dbReference type="ChEBI" id="CHEBI:58359"/>
        <dbReference type="EC" id="4.1.3.27"/>
    </reaction>
</comment>
<evidence type="ECO:0000256" key="12">
    <source>
        <dbReference type="ARBA" id="ARBA00023235"/>
    </source>
</evidence>
<dbReference type="PANTHER" id="PTHR22854">
    <property type="entry name" value="TRYPTOPHAN BIOSYNTHESIS PROTEIN"/>
    <property type="match status" value="1"/>
</dbReference>
<dbReference type="InterPro" id="IPR013785">
    <property type="entry name" value="Aldolase_TIM"/>
</dbReference>
<evidence type="ECO:0000256" key="1">
    <source>
        <dbReference type="ARBA" id="ARBA00001164"/>
    </source>
</evidence>
<dbReference type="CDD" id="cd00331">
    <property type="entry name" value="IGPS"/>
    <property type="match status" value="1"/>
</dbReference>
<dbReference type="FunFam" id="3.40.50.880:FF:000031">
    <property type="entry name" value="Multifunctional tryptophan biosynthesis protein"/>
    <property type="match status" value="1"/>
</dbReference>
<comment type="pathway">
    <text evidence="4 16">Amino-acid biosynthesis; L-tryptophan biosynthesis; L-tryptophan from chorismate: step 3/5.</text>
</comment>
<dbReference type="InterPro" id="IPR045186">
    <property type="entry name" value="Indole-3-glycerol_P_synth"/>
</dbReference>
<feature type="region of interest" description="Disordered" evidence="17">
    <location>
        <begin position="661"/>
        <end position="714"/>
    </location>
</feature>
<comment type="catalytic activity">
    <reaction evidence="1 16">
        <text>N-(5-phospho-beta-D-ribosyl)anthranilate = 1-(2-carboxyphenylamino)-1-deoxy-D-ribulose 5-phosphate</text>
        <dbReference type="Rhea" id="RHEA:21540"/>
        <dbReference type="ChEBI" id="CHEBI:18277"/>
        <dbReference type="ChEBI" id="CHEBI:58613"/>
        <dbReference type="EC" id="5.3.1.24"/>
    </reaction>
</comment>
<feature type="compositionally biased region" description="Pro residues" evidence="17">
    <location>
        <begin position="661"/>
        <end position="673"/>
    </location>
</feature>
<dbReference type="InterPro" id="IPR001240">
    <property type="entry name" value="PRAI_dom"/>
</dbReference>
<dbReference type="EMBL" id="KV426101">
    <property type="protein sequence ID" value="KZV88397.1"/>
    <property type="molecule type" value="Genomic_DNA"/>
</dbReference>
<evidence type="ECO:0000256" key="14">
    <source>
        <dbReference type="ARBA" id="ARBA00023268"/>
    </source>
</evidence>
<reference evidence="21 22" key="1">
    <citation type="journal article" date="2016" name="Mol. Biol. Evol.">
        <title>Comparative Genomics of Early-Diverging Mushroom-Forming Fungi Provides Insights into the Origins of Lignocellulose Decay Capabilities.</title>
        <authorList>
            <person name="Nagy L.G."/>
            <person name="Riley R."/>
            <person name="Tritt A."/>
            <person name="Adam C."/>
            <person name="Daum C."/>
            <person name="Floudas D."/>
            <person name="Sun H."/>
            <person name="Yadav J.S."/>
            <person name="Pangilinan J."/>
            <person name="Larsson K.H."/>
            <person name="Matsuura K."/>
            <person name="Barry K."/>
            <person name="Labutti K."/>
            <person name="Kuo R."/>
            <person name="Ohm R.A."/>
            <person name="Bhattacharya S.S."/>
            <person name="Shirouzu T."/>
            <person name="Yoshinaga Y."/>
            <person name="Martin F.M."/>
            <person name="Grigoriev I.V."/>
            <person name="Hibbett D.S."/>
        </authorList>
    </citation>
    <scope>NUCLEOTIDE SEQUENCE [LARGE SCALE GENOMIC DNA]</scope>
    <source>
        <strain evidence="21 22">HHB12029</strain>
    </source>
</reference>
<dbReference type="InterPro" id="IPR011060">
    <property type="entry name" value="RibuloseP-bd_barrel"/>
</dbReference>
<evidence type="ECO:0000256" key="16">
    <source>
        <dbReference type="PIRNR" id="PIRNR001382"/>
    </source>
</evidence>
<dbReference type="FunFam" id="3.20.20.70:FF:000136">
    <property type="entry name" value="Multifunctional tryptophan biosynthesis protein"/>
    <property type="match status" value="1"/>
</dbReference>
<evidence type="ECO:0000256" key="3">
    <source>
        <dbReference type="ARBA" id="ARBA00003272"/>
    </source>
</evidence>
<dbReference type="InterPro" id="IPR029062">
    <property type="entry name" value="Class_I_gatase-like"/>
</dbReference>
<dbReference type="PIRSF" id="PIRSF001382">
    <property type="entry name" value="TrpG-trpC-trpF"/>
    <property type="match status" value="1"/>
</dbReference>
<dbReference type="InterPro" id="IPR017926">
    <property type="entry name" value="GATASE"/>
</dbReference>
<dbReference type="InterPro" id="IPR001468">
    <property type="entry name" value="Indole-3-GlycerolPSynthase_CS"/>
</dbReference>
<evidence type="ECO:0000256" key="5">
    <source>
        <dbReference type="ARBA" id="ARBA00004696"/>
    </source>
</evidence>
<evidence type="ECO:0000256" key="17">
    <source>
        <dbReference type="SAM" id="MobiDB-lite"/>
    </source>
</evidence>
<evidence type="ECO:0000256" key="8">
    <source>
        <dbReference type="ARBA" id="ARBA00022793"/>
    </source>
</evidence>
<evidence type="ECO:0000256" key="10">
    <source>
        <dbReference type="ARBA" id="ARBA00022962"/>
    </source>
</evidence>
<keyword evidence="11 16" id="KW-0057">Aromatic amino acid biosynthesis</keyword>
<dbReference type="AlphaFoldDB" id="A0A165F4W4"/>
<dbReference type="InterPro" id="IPR006221">
    <property type="entry name" value="TrpG/PapA_dom"/>
</dbReference>
<dbReference type="SUPFAM" id="SSF51366">
    <property type="entry name" value="Ribulose-phoshate binding barrel"/>
    <property type="match status" value="3"/>
</dbReference>
<gene>
    <name evidence="21" type="ORF">EXIGLDRAFT_722771</name>
</gene>
<dbReference type="OrthoDB" id="524799at2759"/>
<sequence length="825" mass="87505">MSSPAPQSLPAHLAGQLDVLLIDNFDSFTWNLYQYLEGQGAKVTVIRNDDITPAQLPFLRIRNLIVSPGPGHPQTDSGVSRDAIKYFAGKVPILGVCMGLQCIVDLYGGDISHAGEIVHGKTTKIRHDGRGCFKDIPQSIQSTRYHSLSAHITSLPAELAVTAMTEDSGVIMGVRHRQLTVEAVQYHPESIMSESGTSFLKNFLDLKGGTWAQNPSFGVLDTSLPAFDHKTSKVPSILEKIHVQRLKDVELAKATPGTTPEDIDRLLASHLAPPLIQVLPRIAAAPAIMTEIKRASPSKGAISLETNVAQQALAYALAGASVISVLTEPTWFKGSLFDMRLVRQVVDTLPNRPAILRKDFIIDEYQIAEARLNGADTVLLIVAILPLPRLQSLYASALAYGMEPLVEVNNAREMEIALQIGAKLIGVNNRNLHDFNVDMSTTTRLKDMIAGRDDVILCALSGITGPEDVQAYVAQGVRAVLVGEALMRAPDPGAFVRSLIGRPEPPPEPVRAPIVKVCGVRAPRDALAAAEAGADLIGVVLAPASKRRVSIAEAAAVSKALRAAYPARTEELVPGESIEGSQREWFAGQARTLEARLSIRAPLLVGVFQDQPLGEILRAVDAAGLDLVQLHGSEPLHWARFIPVPVIRAFHMPAVPALAPPPPASSPAPPAPGPVVVNGNGHAATPEVNGETERAPSVNGQASPGTPAPAPVPVEAEMPKDLQRPGLHHFVLLDALRPGALVSGGSGLQLDARAAGRAGIPVILAGGLRAENVRSAVRASGAWAVDVSGGVEVPGEFGVKNHVAVRAFVKAAKEAWIEPQVAVEA</sequence>
<evidence type="ECO:0000313" key="22">
    <source>
        <dbReference type="Proteomes" id="UP000077266"/>
    </source>
</evidence>